<comment type="similarity">
    <text evidence="5">Belongs to the glycosyl hydrolase.</text>
</comment>
<organism evidence="9 10">
    <name type="scientific">Arenivirga flava</name>
    <dbReference type="NCBI Taxonomy" id="1930060"/>
    <lineage>
        <taxon>Bacteria</taxon>
        <taxon>Bacillati</taxon>
        <taxon>Actinomycetota</taxon>
        <taxon>Actinomycetes</taxon>
        <taxon>Micrococcales</taxon>
        <taxon>Microbacteriaceae</taxon>
        <taxon>Arenivirga</taxon>
    </lineage>
</organism>
<dbReference type="Gene3D" id="3.20.20.70">
    <property type="entry name" value="Aldolase class I"/>
    <property type="match status" value="1"/>
</dbReference>
<feature type="active site" description="Proton donor" evidence="6">
    <location>
        <position position="521"/>
    </location>
</feature>
<dbReference type="AlphaFoldDB" id="A0AA37X9G4"/>
<dbReference type="InterPro" id="IPR050985">
    <property type="entry name" value="Alpha-glycosidase_related"/>
</dbReference>
<evidence type="ECO:0000256" key="6">
    <source>
        <dbReference type="PIRSR" id="PIRSR005536-1"/>
    </source>
</evidence>
<dbReference type="InterPro" id="IPR013780">
    <property type="entry name" value="Glyco_hydro_b"/>
</dbReference>
<sequence length="724" mass="79093">MTSSPVVHLRRGGTSLILRTVADELPTVLHWGTAVDDDDVSALLPALARPVGDSVVYAQPNVGVVPLHSTGWLGHPGLLGHRDGAAWSFGPSRVDHVVQEAGESGWAHGPAGAVRLLSTALDEATELELTTELELHPSGVVRVRASLRNLGPDGYEVTGLEPGLPVPLSASELLDMTGRHTRERTPQRHRLETGRWAREAWGGRPGHDNATVLIAGEPGFGWRRGAVWGVHLAWSGNGVMAAERTTNAWQLLRGGELLLPREAVLAHGESYSSPWLVASWGEGLDAFAGRVHDFLRARPQHPATRRPIILNTWEAVYFDHDLPRLLELAERAAAVGVERFVLDDGWFLGRRADDAGLGDWVVDPDVWPDGLGPLADRVHALGMEFGLWFEPEMVSLDSELARTHPEWVLGTERGPGVPSRQQHVLDLGNPEAFAYVLERMSALVAEYRIDYIKWDHNRPLVDAGHQPSFAPGVRAQTLATYRLLAELRAAHPDLEIESCCGGGGRVDLGIMEHADRVWVSDCIDAHERQRMQRWISLLLPPELLGTHVGADQDHSTGRTLDLDYRAGTAVWGHFGIEWDLTSTPDADLDTLRAWIALHKELRPLLHGGRVVHADPIIPAVEVEGVVSQDGSDALFRMAVVDHALDAPFGRILLPGLDPARRYRVRVQEPSARSIHRGALPGWVENGVELSGEVLGRIGLAAPLLGADRLVLIRATAVCMPRKSS</sequence>
<keyword evidence="10" id="KW-1185">Reference proteome</keyword>
<comment type="catalytic activity">
    <reaction evidence="1 5">
        <text>Hydrolysis of terminal, non-reducing alpha-D-galactose residues in alpha-D-galactosides, including galactose oligosaccharides, galactomannans and galactolipids.</text>
        <dbReference type="EC" id="3.2.1.22"/>
    </reaction>
</comment>
<dbReference type="Pfam" id="PF16875">
    <property type="entry name" value="Glyco_hydro_36N"/>
    <property type="match status" value="1"/>
</dbReference>
<name>A0AA37X9G4_9MICO</name>
<keyword evidence="4 5" id="KW-0326">Glycosidase</keyword>
<dbReference type="PIRSF" id="PIRSF005536">
    <property type="entry name" value="Agal"/>
    <property type="match status" value="1"/>
</dbReference>
<evidence type="ECO:0000256" key="5">
    <source>
        <dbReference type="PIRNR" id="PIRNR005536"/>
    </source>
</evidence>
<dbReference type="Proteomes" id="UP001157160">
    <property type="component" value="Unassembled WGS sequence"/>
</dbReference>
<dbReference type="PRINTS" id="PR00743">
    <property type="entry name" value="GLHYDRLASE36"/>
</dbReference>
<dbReference type="GO" id="GO:0016052">
    <property type="term" value="P:carbohydrate catabolic process"/>
    <property type="evidence" value="ECO:0007669"/>
    <property type="project" value="InterPro"/>
</dbReference>
<dbReference type="InterPro" id="IPR031705">
    <property type="entry name" value="Glyco_hydro_36_C"/>
</dbReference>
<dbReference type="InterPro" id="IPR017853">
    <property type="entry name" value="GH"/>
</dbReference>
<keyword evidence="3 5" id="KW-0378">Hydrolase</keyword>
<dbReference type="InterPro" id="IPR038417">
    <property type="entry name" value="Alpga-gal_N_sf"/>
</dbReference>
<dbReference type="InterPro" id="IPR013785">
    <property type="entry name" value="Aldolase_TIM"/>
</dbReference>
<dbReference type="FunFam" id="3.20.20.70:FF:000118">
    <property type="entry name" value="Alpha-galactosidase"/>
    <property type="match status" value="1"/>
</dbReference>
<dbReference type="InterPro" id="IPR031704">
    <property type="entry name" value="Glyco_hydro_36_N"/>
</dbReference>
<dbReference type="PANTHER" id="PTHR43053">
    <property type="entry name" value="GLYCOSIDASE FAMILY 31"/>
    <property type="match status" value="1"/>
</dbReference>
<dbReference type="GO" id="GO:0004557">
    <property type="term" value="F:alpha-galactosidase activity"/>
    <property type="evidence" value="ECO:0007669"/>
    <property type="project" value="UniProtKB-UniRule"/>
</dbReference>
<dbReference type="EMBL" id="BSUL01000001">
    <property type="protein sequence ID" value="GMA28559.1"/>
    <property type="molecule type" value="Genomic_DNA"/>
</dbReference>
<evidence type="ECO:0000256" key="3">
    <source>
        <dbReference type="ARBA" id="ARBA00022801"/>
    </source>
</evidence>
<dbReference type="InterPro" id="IPR002252">
    <property type="entry name" value="Glyco_hydro_36"/>
</dbReference>
<evidence type="ECO:0000313" key="9">
    <source>
        <dbReference type="EMBL" id="GMA28559.1"/>
    </source>
</evidence>
<feature type="domain" description="Glycosyl hydrolase family 36 C-terminal" evidence="7">
    <location>
        <begin position="625"/>
        <end position="703"/>
    </location>
</feature>
<feature type="domain" description="Glycosyl hydrolase family 36 N-terminal" evidence="8">
    <location>
        <begin position="25"/>
        <end position="263"/>
    </location>
</feature>
<dbReference type="Pfam" id="PF16874">
    <property type="entry name" value="Glyco_hydro_36C"/>
    <property type="match status" value="1"/>
</dbReference>
<evidence type="ECO:0000259" key="8">
    <source>
        <dbReference type="Pfam" id="PF16875"/>
    </source>
</evidence>
<reference evidence="9 10" key="1">
    <citation type="journal article" date="2014" name="Int. J. Syst. Evol. Microbiol.">
        <title>Complete genome sequence of Corynebacterium casei LMG S-19264T (=DSM 44701T), isolated from a smear-ripened cheese.</title>
        <authorList>
            <consortium name="US DOE Joint Genome Institute (JGI-PGF)"/>
            <person name="Walter F."/>
            <person name="Albersmeier A."/>
            <person name="Kalinowski J."/>
            <person name="Ruckert C."/>
        </authorList>
    </citation>
    <scope>NUCLEOTIDE SEQUENCE [LARGE SCALE GENOMIC DNA]</scope>
    <source>
        <strain evidence="9 10">NBRC 112289</strain>
    </source>
</reference>
<accession>A0AA37X9G4</accession>
<evidence type="ECO:0000259" key="7">
    <source>
        <dbReference type="Pfam" id="PF16874"/>
    </source>
</evidence>
<dbReference type="Gene3D" id="2.70.98.60">
    <property type="entry name" value="alpha-galactosidase from lactobacil brevis"/>
    <property type="match status" value="1"/>
</dbReference>
<comment type="caution">
    <text evidence="9">The sequence shown here is derived from an EMBL/GenBank/DDBJ whole genome shotgun (WGS) entry which is preliminary data.</text>
</comment>
<gene>
    <name evidence="9" type="primary">galA</name>
    <name evidence="9" type="ORF">GCM10025874_18120</name>
</gene>
<dbReference type="EC" id="3.2.1.22" evidence="2 5"/>
<dbReference type="Gene3D" id="2.60.40.1180">
    <property type="entry name" value="Golgi alpha-mannosidase II"/>
    <property type="match status" value="1"/>
</dbReference>
<dbReference type="PANTHER" id="PTHR43053:SF3">
    <property type="entry name" value="ALPHA-GALACTOSIDASE C-RELATED"/>
    <property type="match status" value="1"/>
</dbReference>
<dbReference type="CDD" id="cd14791">
    <property type="entry name" value="GH36"/>
    <property type="match status" value="1"/>
</dbReference>
<dbReference type="SUPFAM" id="SSF51445">
    <property type="entry name" value="(Trans)glycosidases"/>
    <property type="match status" value="1"/>
</dbReference>
<proteinExistence type="inferred from homology"/>
<evidence type="ECO:0000256" key="2">
    <source>
        <dbReference type="ARBA" id="ARBA00012755"/>
    </source>
</evidence>
<evidence type="ECO:0000313" key="10">
    <source>
        <dbReference type="Proteomes" id="UP001157160"/>
    </source>
</evidence>
<evidence type="ECO:0000256" key="4">
    <source>
        <dbReference type="ARBA" id="ARBA00023295"/>
    </source>
</evidence>
<dbReference type="Pfam" id="PF02065">
    <property type="entry name" value="Melibiase"/>
    <property type="match status" value="1"/>
</dbReference>
<feature type="active site" description="Nucleophile" evidence="6">
    <location>
        <position position="455"/>
    </location>
</feature>
<protein>
    <recommendedName>
        <fullName evidence="2 5">Alpha-galactosidase</fullName>
        <ecNumber evidence="2 5">3.2.1.22</ecNumber>
    </recommendedName>
</protein>
<dbReference type="RefSeq" id="WP_284231886.1">
    <property type="nucleotide sequence ID" value="NZ_BSUL01000001.1"/>
</dbReference>
<evidence type="ECO:0000256" key="1">
    <source>
        <dbReference type="ARBA" id="ARBA00001255"/>
    </source>
</evidence>